<feature type="transmembrane region" description="Helical" evidence="13">
    <location>
        <begin position="64"/>
        <end position="84"/>
    </location>
</feature>
<dbReference type="AlphaFoldDB" id="A0A923IAV5"/>
<dbReference type="InterPro" id="IPR048279">
    <property type="entry name" value="MdtK-like"/>
</dbReference>
<evidence type="ECO:0000256" key="13">
    <source>
        <dbReference type="SAM" id="Phobius"/>
    </source>
</evidence>
<protein>
    <recommendedName>
        <fullName evidence="4">Probable multidrug resistance protein NorM</fullName>
    </recommendedName>
    <alternativeName>
        <fullName evidence="12">Multidrug-efflux transporter</fullName>
    </alternativeName>
</protein>
<evidence type="ECO:0000256" key="7">
    <source>
        <dbReference type="ARBA" id="ARBA00022475"/>
    </source>
</evidence>
<evidence type="ECO:0000256" key="11">
    <source>
        <dbReference type="ARBA" id="ARBA00023136"/>
    </source>
</evidence>
<keyword evidence="8 13" id="KW-0812">Transmembrane</keyword>
<reference evidence="14" key="1">
    <citation type="submission" date="2020-08" db="EMBL/GenBank/DDBJ databases">
        <title>Genome public.</title>
        <authorList>
            <person name="Liu C."/>
            <person name="Sun Q."/>
        </authorList>
    </citation>
    <scope>NUCLEOTIDE SEQUENCE</scope>
    <source>
        <strain evidence="14">BX8</strain>
    </source>
</reference>
<accession>A0A923IAV5</accession>
<keyword evidence="15" id="KW-1185">Reference proteome</keyword>
<dbReference type="GO" id="GO:0006811">
    <property type="term" value="P:monoatomic ion transport"/>
    <property type="evidence" value="ECO:0007669"/>
    <property type="project" value="UniProtKB-KW"/>
</dbReference>
<keyword evidence="7" id="KW-1003">Cell membrane</keyword>
<evidence type="ECO:0000256" key="8">
    <source>
        <dbReference type="ARBA" id="ARBA00022692"/>
    </source>
</evidence>
<feature type="transmembrane region" description="Helical" evidence="13">
    <location>
        <begin position="169"/>
        <end position="191"/>
    </location>
</feature>
<evidence type="ECO:0000256" key="1">
    <source>
        <dbReference type="ARBA" id="ARBA00003408"/>
    </source>
</evidence>
<gene>
    <name evidence="14" type="ORF">H8S23_08105</name>
</gene>
<comment type="similarity">
    <text evidence="3">Belongs to the multi antimicrobial extrusion (MATE) (TC 2.A.66.1) family.</text>
</comment>
<feature type="transmembrane region" description="Helical" evidence="13">
    <location>
        <begin position="137"/>
        <end position="157"/>
    </location>
</feature>
<dbReference type="NCBIfam" id="TIGR00797">
    <property type="entry name" value="matE"/>
    <property type="match status" value="1"/>
</dbReference>
<keyword evidence="11 13" id="KW-0472">Membrane</keyword>
<feature type="transmembrane region" description="Helical" evidence="13">
    <location>
        <begin position="96"/>
        <end position="125"/>
    </location>
</feature>
<dbReference type="Pfam" id="PF01554">
    <property type="entry name" value="MatE"/>
    <property type="match status" value="2"/>
</dbReference>
<feature type="transmembrane region" description="Helical" evidence="13">
    <location>
        <begin position="361"/>
        <end position="378"/>
    </location>
</feature>
<dbReference type="PANTHER" id="PTHR43298">
    <property type="entry name" value="MULTIDRUG RESISTANCE PROTEIN NORM-RELATED"/>
    <property type="match status" value="1"/>
</dbReference>
<name>A0A923IAV5_9FIRM</name>
<evidence type="ECO:0000256" key="6">
    <source>
        <dbReference type="ARBA" id="ARBA00022449"/>
    </source>
</evidence>
<organism evidence="14 15">
    <name type="scientific">Anaerofilum hominis</name>
    <dbReference type="NCBI Taxonomy" id="2763016"/>
    <lineage>
        <taxon>Bacteria</taxon>
        <taxon>Bacillati</taxon>
        <taxon>Bacillota</taxon>
        <taxon>Clostridia</taxon>
        <taxon>Eubacteriales</taxon>
        <taxon>Oscillospiraceae</taxon>
        <taxon>Anaerofilum</taxon>
    </lineage>
</organism>
<keyword evidence="6" id="KW-0050">Antiport</keyword>
<feature type="transmembrane region" description="Helical" evidence="13">
    <location>
        <begin position="197"/>
        <end position="217"/>
    </location>
</feature>
<dbReference type="InterPro" id="IPR050222">
    <property type="entry name" value="MATE_MdtK"/>
</dbReference>
<dbReference type="GO" id="GO:0042910">
    <property type="term" value="F:xenobiotic transmembrane transporter activity"/>
    <property type="evidence" value="ECO:0007669"/>
    <property type="project" value="InterPro"/>
</dbReference>
<evidence type="ECO:0000256" key="12">
    <source>
        <dbReference type="ARBA" id="ARBA00031636"/>
    </source>
</evidence>
<dbReference type="RefSeq" id="WP_186887822.1">
    <property type="nucleotide sequence ID" value="NZ_JACONZ010000002.1"/>
</dbReference>
<sequence length="457" mass="48881">MKRSPAVDMTTGKVTSHILRFALPLLAGNIFQQLYNAADSIIVGRFVGKQALAALGVAAPVMNIVLFTVIGLCTGASIFMATLWGEGDLDKCRREFSTCVLAGLAFTAAVSVAAILCIRPVLWAMRTPAELTAQATGYLRVVFAGLVCSFLYNIYTAALRAAGDSASPLYFLVLSSVINVLLDLLFVPVLGWGVTGAAAATVLAQGISALLCYFYTARRVPQLHLRRSDLTLDRALLRATVGYSQSAALQQTCFFVGKLLLQGAVNPLGTDAIAAFNAVSRIEGFVLAPGNSIATAVTTFIAQNKGAKKADRIFDGFCQGRRMAWGYGVLMAVSMYLLAAPFTALFVSAGETAVVREGVRYLHAMSIFYLMPAMGDMMQGFFRGIGKLNVSLFGTIFQISVRVGLTYLLADRLGLVSVCVATGTGWTLFLLILALLYRREKPRVQKALSPCEAEAPA</sequence>
<feature type="transmembrane region" description="Helical" evidence="13">
    <location>
        <begin position="390"/>
        <end position="409"/>
    </location>
</feature>
<evidence type="ECO:0000256" key="5">
    <source>
        <dbReference type="ARBA" id="ARBA00022448"/>
    </source>
</evidence>
<evidence type="ECO:0000313" key="14">
    <source>
        <dbReference type="EMBL" id="MBC5581473.1"/>
    </source>
</evidence>
<evidence type="ECO:0000256" key="2">
    <source>
        <dbReference type="ARBA" id="ARBA00004651"/>
    </source>
</evidence>
<dbReference type="GO" id="GO:0015297">
    <property type="term" value="F:antiporter activity"/>
    <property type="evidence" value="ECO:0007669"/>
    <property type="project" value="UniProtKB-KW"/>
</dbReference>
<comment type="caution">
    <text evidence="14">The sequence shown here is derived from an EMBL/GenBank/DDBJ whole genome shotgun (WGS) entry which is preliminary data.</text>
</comment>
<dbReference type="PIRSF" id="PIRSF006603">
    <property type="entry name" value="DinF"/>
    <property type="match status" value="1"/>
</dbReference>
<dbReference type="GO" id="GO:0005886">
    <property type="term" value="C:plasma membrane"/>
    <property type="evidence" value="ECO:0007669"/>
    <property type="project" value="UniProtKB-SubCell"/>
</dbReference>
<dbReference type="CDD" id="cd13138">
    <property type="entry name" value="MATE_yoeA_like"/>
    <property type="match status" value="1"/>
</dbReference>
<comment type="subcellular location">
    <subcellularLocation>
        <location evidence="2">Cell membrane</location>
        <topology evidence="2">Multi-pass membrane protein</topology>
    </subcellularLocation>
</comment>
<keyword evidence="9 13" id="KW-1133">Transmembrane helix</keyword>
<dbReference type="InterPro" id="IPR002528">
    <property type="entry name" value="MATE_fam"/>
</dbReference>
<comment type="function">
    <text evidence="1">Multidrug efflux pump.</text>
</comment>
<evidence type="ECO:0000256" key="4">
    <source>
        <dbReference type="ARBA" id="ARBA00020268"/>
    </source>
</evidence>
<evidence type="ECO:0000256" key="9">
    <source>
        <dbReference type="ARBA" id="ARBA00022989"/>
    </source>
</evidence>
<evidence type="ECO:0000313" key="15">
    <source>
        <dbReference type="Proteomes" id="UP000659630"/>
    </source>
</evidence>
<evidence type="ECO:0000256" key="3">
    <source>
        <dbReference type="ARBA" id="ARBA00010199"/>
    </source>
</evidence>
<feature type="transmembrane region" description="Helical" evidence="13">
    <location>
        <begin position="415"/>
        <end position="437"/>
    </location>
</feature>
<dbReference type="EMBL" id="JACONZ010000002">
    <property type="protein sequence ID" value="MBC5581473.1"/>
    <property type="molecule type" value="Genomic_DNA"/>
</dbReference>
<keyword evidence="10" id="KW-0406">Ion transport</keyword>
<dbReference type="Proteomes" id="UP000659630">
    <property type="component" value="Unassembled WGS sequence"/>
</dbReference>
<keyword evidence="5" id="KW-0813">Transport</keyword>
<feature type="transmembrane region" description="Helical" evidence="13">
    <location>
        <begin position="324"/>
        <end position="349"/>
    </location>
</feature>
<proteinExistence type="inferred from homology"/>
<dbReference type="PANTHER" id="PTHR43298:SF2">
    <property type="entry name" value="FMN_FAD EXPORTER YEEO-RELATED"/>
    <property type="match status" value="1"/>
</dbReference>
<evidence type="ECO:0000256" key="10">
    <source>
        <dbReference type="ARBA" id="ARBA00023065"/>
    </source>
</evidence>